<organism evidence="1 2">
    <name type="scientific">Rhizobium viscosum</name>
    <name type="common">Arthrobacter viscosus</name>
    <dbReference type="NCBI Taxonomy" id="1673"/>
    <lineage>
        <taxon>Bacteria</taxon>
        <taxon>Pseudomonadati</taxon>
        <taxon>Pseudomonadota</taxon>
        <taxon>Alphaproteobacteria</taxon>
        <taxon>Hyphomicrobiales</taxon>
        <taxon>Rhizobiaceae</taxon>
        <taxon>Rhizobium/Agrobacterium group</taxon>
        <taxon>Rhizobium</taxon>
    </lineage>
</organism>
<gene>
    <name evidence="1" type="ORF">H4W29_004076</name>
</gene>
<evidence type="ECO:0000313" key="1">
    <source>
        <dbReference type="EMBL" id="MBE1506895.1"/>
    </source>
</evidence>
<name>A0ABR9IUM9_RHIVS</name>
<dbReference type="InterPro" id="IPR051411">
    <property type="entry name" value="Polyketide_trans_af380"/>
</dbReference>
<dbReference type="Proteomes" id="UP000620262">
    <property type="component" value="Unassembled WGS sequence"/>
</dbReference>
<dbReference type="InterPro" id="IPR029058">
    <property type="entry name" value="AB_hydrolase_fold"/>
</dbReference>
<dbReference type="RefSeq" id="WP_192730533.1">
    <property type="nucleotide sequence ID" value="NZ_BAAAVL010000014.1"/>
</dbReference>
<dbReference type="Gene3D" id="1.10.10.800">
    <property type="match status" value="1"/>
</dbReference>
<dbReference type="PANTHER" id="PTHR47751:SF1">
    <property type="entry name" value="SUPERFAMILY HYDROLASE, PUTATIVE (AFU_ORTHOLOGUE AFUA_2G16580)-RELATED"/>
    <property type="match status" value="1"/>
</dbReference>
<sequence>MAASSITRRAFGLSVGAATLFSRTGVGMSQTLSARRAKITPLTVSFPSGDSYVVAHLYLPEGHDPAKRYPAVAVGGSFTSVKEQMGGIYAGELARRGVMAMAVDYRNYGQSGGARRQYEDPASKAEDLSAALRFLAGRSDVSGTGLLGICTSAGTVLYTAAEDANVGAVATVAGFFSEPDLVTVIKKGPEVVERLRADGRLARQIYDETGEIKTILAYHNTDQTAASVSPSQYYLDQTRGGGVPSWRNEFAVMAWEPWIDFDPVSRAQQVTAPTLLIHSDGSAFPDQARKVYGLLAGPKELQWAEGAHFDFYDQDDAVRDAADRVAVHFRVKLG</sequence>
<dbReference type="Gene3D" id="3.40.50.1820">
    <property type="entry name" value="alpha/beta hydrolase"/>
    <property type="match status" value="1"/>
</dbReference>
<proteinExistence type="predicted"/>
<reference evidence="1 2" key="1">
    <citation type="submission" date="2020-10" db="EMBL/GenBank/DDBJ databases">
        <title>Sequencing the genomes of 1000 actinobacteria strains.</title>
        <authorList>
            <person name="Klenk H.-P."/>
        </authorList>
    </citation>
    <scope>NUCLEOTIDE SEQUENCE [LARGE SCALE GENOMIC DNA]</scope>
    <source>
        <strain evidence="1 2">DSM 7307</strain>
    </source>
</reference>
<dbReference type="SUPFAM" id="SSF53474">
    <property type="entry name" value="alpha/beta-Hydrolases"/>
    <property type="match status" value="1"/>
</dbReference>
<keyword evidence="2" id="KW-1185">Reference proteome</keyword>
<dbReference type="PANTHER" id="PTHR47751">
    <property type="entry name" value="SUPERFAMILY HYDROLASE, PUTATIVE (AFU_ORTHOLOGUE AFUA_2G16580)-RELATED"/>
    <property type="match status" value="1"/>
</dbReference>
<comment type="caution">
    <text evidence="1">The sequence shown here is derived from an EMBL/GenBank/DDBJ whole genome shotgun (WGS) entry which is preliminary data.</text>
</comment>
<dbReference type="EMBL" id="JADBEC010000001">
    <property type="protein sequence ID" value="MBE1506895.1"/>
    <property type="molecule type" value="Genomic_DNA"/>
</dbReference>
<evidence type="ECO:0000313" key="2">
    <source>
        <dbReference type="Proteomes" id="UP000620262"/>
    </source>
</evidence>
<accession>A0ABR9IUM9</accession>
<protein>
    <submittedName>
        <fullName evidence="1">Fermentation-respiration switch protein FrsA (DUF1100 family)</fullName>
    </submittedName>
</protein>